<dbReference type="EMBL" id="CAICTM010000097">
    <property type="protein sequence ID" value="CAB9501034.1"/>
    <property type="molecule type" value="Genomic_DNA"/>
</dbReference>
<comment type="function">
    <text evidence="12">GDP-Man:Man(3)GlcNAc(2)-PP-Dol alpha-1,2-mannosyltransferase that operates in the biosynthetic pathway of dolichol-linked oligosaccharides, the glycan precursors employed in protein asparagine (N)-glycosylation. The assembly of dolichol-linked oligosaccharides begins on the cytosolic side of the endoplasmic reticulum membrane and finishes in its lumen. The sequential addition of sugars to dolichol pyrophosphate produces dolichol-linked oligosaccharides containing fourteen sugars, including two GlcNAcs, nine mannoses and three glucoses. Once assembled, the oligosaccharide is transferred from the lipid to nascent proteins by oligosaccharyltransferases. Catalyzes, on the cytoplasmic face of the endoplasmic reticulum, the addition of the fourth and fifth mannose residues to the dolichol-linked oligosaccharide chain, to produce Man(5)GlcNAc(2)-PP-dolichol core oligosaccharide.</text>
</comment>
<evidence type="ECO:0000256" key="6">
    <source>
        <dbReference type="ARBA" id="ARBA00022679"/>
    </source>
</evidence>
<evidence type="ECO:0000256" key="1">
    <source>
        <dbReference type="ARBA" id="ARBA00004389"/>
    </source>
</evidence>
<feature type="domain" description="Glycosyl transferase family 1" evidence="13">
    <location>
        <begin position="282"/>
        <end position="450"/>
    </location>
</feature>
<dbReference type="AlphaFoldDB" id="A0A9N8DJU1"/>
<evidence type="ECO:0000256" key="9">
    <source>
        <dbReference type="ARBA" id="ARBA00022989"/>
    </source>
</evidence>
<dbReference type="SUPFAM" id="SSF53756">
    <property type="entry name" value="UDP-Glycosyltransferase/glycogen phosphorylase"/>
    <property type="match status" value="1"/>
</dbReference>
<dbReference type="InterPro" id="IPR001296">
    <property type="entry name" value="Glyco_trans_1"/>
</dbReference>
<keyword evidence="9 12" id="KW-1133">Transmembrane helix</keyword>
<dbReference type="EC" id="2.4.1.131" evidence="3 12"/>
<comment type="pathway">
    <text evidence="2 12">Protein modification; protein glycosylation.</text>
</comment>
<gene>
    <name evidence="15" type="ORF">SEMRO_98_G050430.1</name>
</gene>
<keyword evidence="6 12" id="KW-0808">Transferase</keyword>
<dbReference type="GO" id="GO:0004377">
    <property type="term" value="F:GDP-Man:Man(3)GlcNAc(2)-PP-Dol alpha-1,2-mannosyltransferase activity"/>
    <property type="evidence" value="ECO:0007669"/>
    <property type="project" value="UniProtKB-UniRule"/>
</dbReference>
<protein>
    <recommendedName>
        <fullName evidence="4 12">GDP-Man:Man(3)GlcNAc(2)-PP-Dol alpha-1,2-mannosyltransferase</fullName>
        <ecNumber evidence="3 12">2.4.1.131</ecNumber>
    </recommendedName>
</protein>
<dbReference type="Pfam" id="PF15924">
    <property type="entry name" value="ALG11_N"/>
    <property type="match status" value="1"/>
</dbReference>
<evidence type="ECO:0000313" key="16">
    <source>
        <dbReference type="Proteomes" id="UP001153069"/>
    </source>
</evidence>
<comment type="catalytic activity">
    <reaction evidence="11 12">
        <text>an alpha-D-Man-(1-&gt;3)-[alpha-D-Man-(1-&gt;6)]-beta-D-Man-(1-&gt;4)-beta-D-GlcNAc-(1-&gt;4)-alpha-D-GlcNAc-diphospho-di-trans,poly-cis-dolichol + 2 GDP-alpha-D-mannose = an alpha-D-Man-(1-&gt;2)-alpha-D-Man-(1-&gt;2)-alpha-D-Man-(1-&gt;3)-[alpha-D-Man-(1-&gt;6)]-beta-D-Man-(1-&gt;4)-beta-D-GlcNAc-(1-&gt;4)-alpha-D-GlcNAc-diphospho-di-trans,poly-cis-dolichol + 2 GDP + 2 H(+)</text>
        <dbReference type="Rhea" id="RHEA:29523"/>
        <dbReference type="Rhea" id="RHEA-COMP:19515"/>
        <dbReference type="Rhea" id="RHEA-COMP:19516"/>
        <dbReference type="ChEBI" id="CHEBI:15378"/>
        <dbReference type="ChEBI" id="CHEBI:57527"/>
        <dbReference type="ChEBI" id="CHEBI:58189"/>
        <dbReference type="ChEBI" id="CHEBI:132511"/>
        <dbReference type="ChEBI" id="CHEBI:132515"/>
        <dbReference type="EC" id="2.4.1.131"/>
    </reaction>
    <physiologicalReaction direction="left-to-right" evidence="11 12">
        <dbReference type="Rhea" id="RHEA:29524"/>
    </physiologicalReaction>
</comment>
<keyword evidence="16" id="KW-1185">Reference proteome</keyword>
<accession>A0A9N8DJU1</accession>
<dbReference type="Pfam" id="PF00534">
    <property type="entry name" value="Glycos_transf_1"/>
    <property type="match status" value="1"/>
</dbReference>
<evidence type="ECO:0000256" key="12">
    <source>
        <dbReference type="RuleBase" id="RU367051"/>
    </source>
</evidence>
<evidence type="ECO:0000256" key="8">
    <source>
        <dbReference type="ARBA" id="ARBA00022824"/>
    </source>
</evidence>
<dbReference type="OrthoDB" id="2276068at2759"/>
<dbReference type="CDD" id="cd03806">
    <property type="entry name" value="GT4_ALG11-like"/>
    <property type="match status" value="1"/>
</dbReference>
<dbReference type="Gene3D" id="3.40.50.2000">
    <property type="entry name" value="Glycogen Phosphorylase B"/>
    <property type="match status" value="1"/>
</dbReference>
<dbReference type="PANTHER" id="PTHR45919">
    <property type="entry name" value="GDP-MAN:MAN(3)GLCNAC(2)-PP-DOL ALPHA-1,2-MANNOSYLTRANSFERASE"/>
    <property type="match status" value="1"/>
</dbReference>
<reference evidence="15" key="1">
    <citation type="submission" date="2020-06" db="EMBL/GenBank/DDBJ databases">
        <authorList>
            <consortium name="Plant Systems Biology data submission"/>
        </authorList>
    </citation>
    <scope>NUCLEOTIDE SEQUENCE</scope>
    <source>
        <strain evidence="15">D6</strain>
    </source>
</reference>
<organism evidence="15 16">
    <name type="scientific">Seminavis robusta</name>
    <dbReference type="NCBI Taxonomy" id="568900"/>
    <lineage>
        <taxon>Eukaryota</taxon>
        <taxon>Sar</taxon>
        <taxon>Stramenopiles</taxon>
        <taxon>Ochrophyta</taxon>
        <taxon>Bacillariophyta</taxon>
        <taxon>Bacillariophyceae</taxon>
        <taxon>Bacillariophycidae</taxon>
        <taxon>Naviculales</taxon>
        <taxon>Naviculaceae</taxon>
        <taxon>Seminavis</taxon>
    </lineage>
</organism>
<dbReference type="GO" id="GO:0005789">
    <property type="term" value="C:endoplasmic reticulum membrane"/>
    <property type="evidence" value="ECO:0007669"/>
    <property type="project" value="UniProtKB-SubCell"/>
</dbReference>
<evidence type="ECO:0000313" key="15">
    <source>
        <dbReference type="EMBL" id="CAB9501034.1"/>
    </source>
</evidence>
<comment type="similarity">
    <text evidence="12">Belongs to the glycosyltransferase group 1 family. Glycosyltransferase 4 subfamily.</text>
</comment>
<keyword evidence="7 12" id="KW-0812">Transmembrane</keyword>
<dbReference type="InterPro" id="IPR031814">
    <property type="entry name" value="ALG11_N"/>
</dbReference>
<evidence type="ECO:0000259" key="13">
    <source>
        <dbReference type="Pfam" id="PF00534"/>
    </source>
</evidence>
<feature type="transmembrane region" description="Helical" evidence="12">
    <location>
        <begin position="219"/>
        <end position="241"/>
    </location>
</feature>
<dbReference type="Proteomes" id="UP001153069">
    <property type="component" value="Unassembled WGS sequence"/>
</dbReference>
<keyword evidence="10 12" id="KW-0472">Membrane</keyword>
<dbReference type="PANTHER" id="PTHR45919:SF1">
    <property type="entry name" value="GDP-MAN:MAN(3)GLCNAC(2)-PP-DOL ALPHA-1,2-MANNOSYLTRANSFERASE"/>
    <property type="match status" value="1"/>
</dbReference>
<keyword evidence="5 12" id="KW-0328">Glycosyltransferase</keyword>
<evidence type="ECO:0000256" key="5">
    <source>
        <dbReference type="ARBA" id="ARBA00022676"/>
    </source>
</evidence>
<feature type="domain" description="ALG11 mannosyltransferase N-terminal" evidence="14">
    <location>
        <begin position="39"/>
        <end position="254"/>
    </location>
</feature>
<evidence type="ECO:0000256" key="2">
    <source>
        <dbReference type="ARBA" id="ARBA00004922"/>
    </source>
</evidence>
<evidence type="ECO:0000256" key="11">
    <source>
        <dbReference type="ARBA" id="ARBA00045065"/>
    </source>
</evidence>
<sequence>MILELLLQICLFVGALLFTAAVLFVSWHRWKYQGDGNDRTLAFFHPFCAAGGGGERVLWAILQALGEIDQQGLPMKIVIYTIDPPSESYKSDVLEKVNDRFSLAISPTLDISFIHLDDCAAFLERASRLSMVVESWGTMRLAYAALVRTKVAPKIFVDTTGCAFTYMVARVLFGCRVLAYVHYPTISTDMLSMVWERRRVTYNNQAYIANSRITTFIKLVYYSMFAVAYGTVGSLCDLVLVNSTWTFNHINSLWWLVALQRKIKVVFPPCRISSDTTRTGPRERIVLSIGQFRPEKDHELQIQALSQLFQKHPTLKGSITMVLVGGCRGPSDEARLRHLQTKAKDLDLESSVVFSVNQPYSVVEDWLGKASVGIHTMWNEHFGIGVVEMMSAGLITIAHDSGGPKSDIVVPLDGQPTGMLASTAEGYADAMHQAFTMNNADADRMRKNARLSAERFSDEKFNLSFKKEILESGILQ</sequence>
<evidence type="ECO:0000256" key="4">
    <source>
        <dbReference type="ARBA" id="ARBA00022018"/>
    </source>
</evidence>
<feature type="transmembrane region" description="Helical" evidence="12">
    <location>
        <begin position="6"/>
        <end position="27"/>
    </location>
</feature>
<evidence type="ECO:0000259" key="14">
    <source>
        <dbReference type="Pfam" id="PF15924"/>
    </source>
</evidence>
<name>A0A9N8DJU1_9STRA</name>
<evidence type="ECO:0000256" key="10">
    <source>
        <dbReference type="ARBA" id="ARBA00023136"/>
    </source>
</evidence>
<comment type="subcellular location">
    <subcellularLocation>
        <location evidence="1">Endoplasmic reticulum membrane</location>
        <topology evidence="1">Single-pass membrane protein</topology>
    </subcellularLocation>
</comment>
<dbReference type="GO" id="GO:0006487">
    <property type="term" value="P:protein N-linked glycosylation"/>
    <property type="evidence" value="ECO:0007669"/>
    <property type="project" value="TreeGrafter"/>
</dbReference>
<dbReference type="InterPro" id="IPR038013">
    <property type="entry name" value="ALG11"/>
</dbReference>
<evidence type="ECO:0000256" key="3">
    <source>
        <dbReference type="ARBA" id="ARBA00012645"/>
    </source>
</evidence>
<keyword evidence="8 12" id="KW-0256">Endoplasmic reticulum</keyword>
<proteinExistence type="inferred from homology"/>
<comment type="caution">
    <text evidence="15">The sequence shown here is derived from an EMBL/GenBank/DDBJ whole genome shotgun (WGS) entry which is preliminary data.</text>
</comment>
<evidence type="ECO:0000256" key="7">
    <source>
        <dbReference type="ARBA" id="ARBA00022692"/>
    </source>
</evidence>